<dbReference type="RefSeq" id="WP_035991221.1">
    <property type="nucleotide sequence ID" value="NZ_CP012747.1"/>
</dbReference>
<protein>
    <submittedName>
        <fullName evidence="1">Uncharacterized protein</fullName>
    </submittedName>
</protein>
<accession>A0A0P0RDM7</accession>
<name>A0A0P0RDM7_9BURK</name>
<reference evidence="1 2" key="1">
    <citation type="journal article" date="2014" name="Genome Announc.">
        <title>Draft Genome Sequence of the Haloacid-Degrading Burkholderia caribensis Strain MBA4.</title>
        <authorList>
            <person name="Pan Y."/>
            <person name="Kong K.F."/>
            <person name="Tsang J.S."/>
        </authorList>
    </citation>
    <scope>NUCLEOTIDE SEQUENCE [LARGE SCALE GENOMIC DNA]</scope>
    <source>
        <strain evidence="1 2">MBA4</strain>
    </source>
</reference>
<evidence type="ECO:0000313" key="1">
    <source>
        <dbReference type="EMBL" id="ALL66476.1"/>
    </source>
</evidence>
<dbReference type="EMBL" id="CP012747">
    <property type="protein sequence ID" value="ALL66476.1"/>
    <property type="molecule type" value="Genomic_DNA"/>
</dbReference>
<dbReference type="Proteomes" id="UP000019146">
    <property type="component" value="Chromosome 2"/>
</dbReference>
<dbReference type="GeneID" id="69970436"/>
<sequence length="100" mass="10933">MPTTESLLTLAEYLEISLDNGGSVLVMQMCDGLCAIYVGDASKAQDHWRYHGAISASIVDDILRLTRCGRNHLEIGGQKYRFVRSAAHFEDRGATVFAAG</sequence>
<organism evidence="1 2">
    <name type="scientific">Paraburkholderia caribensis MBA4</name>
    <dbReference type="NCBI Taxonomy" id="1323664"/>
    <lineage>
        <taxon>Bacteria</taxon>
        <taxon>Pseudomonadati</taxon>
        <taxon>Pseudomonadota</taxon>
        <taxon>Betaproteobacteria</taxon>
        <taxon>Burkholderiales</taxon>
        <taxon>Burkholderiaceae</taxon>
        <taxon>Paraburkholderia</taxon>
    </lineage>
</organism>
<evidence type="ECO:0000313" key="2">
    <source>
        <dbReference type="Proteomes" id="UP000019146"/>
    </source>
</evidence>
<dbReference type="AlphaFoldDB" id="A0A0P0RDM7"/>
<gene>
    <name evidence="1" type="ORF">K788_0003217</name>
</gene>
<proteinExistence type="predicted"/>
<dbReference type="KEGG" id="bcai:K788_0003217"/>